<keyword evidence="3" id="KW-0804">Transcription</keyword>
<dbReference type="Proteomes" id="UP000199103">
    <property type="component" value="Chromosome I"/>
</dbReference>
<dbReference type="CDD" id="cd06170">
    <property type="entry name" value="LuxR_C_like"/>
    <property type="match status" value="1"/>
</dbReference>
<dbReference type="PANTHER" id="PTHR44688:SF16">
    <property type="entry name" value="DNA-BINDING TRANSCRIPTIONAL ACTIVATOR DEVR_DOSR"/>
    <property type="match status" value="1"/>
</dbReference>
<dbReference type="PRINTS" id="PR00038">
    <property type="entry name" value="HTHLUXR"/>
</dbReference>
<gene>
    <name evidence="5" type="ORF">SAMN04489812_0521</name>
</gene>
<dbReference type="AlphaFoldDB" id="A0A1H1NI03"/>
<dbReference type="OrthoDB" id="9802066at2"/>
<dbReference type="SMART" id="SM00421">
    <property type="entry name" value="HTH_LUXR"/>
    <property type="match status" value="1"/>
</dbReference>
<dbReference type="STRING" id="630515.SAMN04489812_0521"/>
<feature type="domain" description="HTH luxR-type" evidence="4">
    <location>
        <begin position="656"/>
        <end position="721"/>
    </location>
</feature>
<dbReference type="InterPro" id="IPR016032">
    <property type="entry name" value="Sig_transdc_resp-reg_C-effctor"/>
</dbReference>
<dbReference type="InterPro" id="IPR036388">
    <property type="entry name" value="WH-like_DNA-bd_sf"/>
</dbReference>
<evidence type="ECO:0000256" key="1">
    <source>
        <dbReference type="ARBA" id="ARBA00023015"/>
    </source>
</evidence>
<protein>
    <submittedName>
        <fullName evidence="5">Regulatory protein, luxR family</fullName>
    </submittedName>
</protein>
<reference evidence="5 6" key="1">
    <citation type="submission" date="2016-10" db="EMBL/GenBank/DDBJ databases">
        <authorList>
            <person name="de Groot N.N."/>
        </authorList>
    </citation>
    <scope>NUCLEOTIDE SEQUENCE [LARGE SCALE GENOMIC DNA]</scope>
    <source>
        <strain evidence="5 6">DSM 21800</strain>
    </source>
</reference>
<dbReference type="PROSITE" id="PS00622">
    <property type="entry name" value="HTH_LUXR_1"/>
    <property type="match status" value="1"/>
</dbReference>
<dbReference type="Gene3D" id="1.10.10.10">
    <property type="entry name" value="Winged helix-like DNA-binding domain superfamily/Winged helix DNA-binding domain"/>
    <property type="match status" value="1"/>
</dbReference>
<dbReference type="SUPFAM" id="SSF46894">
    <property type="entry name" value="C-terminal effector domain of the bipartite response regulators"/>
    <property type="match status" value="1"/>
</dbReference>
<keyword evidence="2" id="KW-0238">DNA-binding</keyword>
<keyword evidence="6" id="KW-1185">Reference proteome</keyword>
<sequence>MAEPRDRSAVRDHRQLKINRAVRRALSDPHAAGVVVAGGVGAGKSHTLRVLAGDLHWVGPPDHQPVVVRTRTGSRREIDPLLVSCREAVIGRAGRRDVVVVADDLEQWELPALAALAHGIDGDGVRLLGAVRSRQLPQVLGALRPSRPLTLVRLAPWRVIDLQRYTTDTLGGRLQPMSARRLLDFSGGNPQCLMELLQDGRLSGRLRRRNDLWFWTGPITVPPITQARIGDELGHSGGELIDVLITLASAGPMPIRTLLALHDPESLEAAEQIGYLRWSSDGESVSGEPLAGLVALATVSTLRRRRSSERLARVIGGRVPVRRPTPSRIHHDHLPLDRNLRSAVVDLCRGRAVEALRGARRAARQAAPEQRSDPINEFMIGICLMFCDEPGQAQQVATRLCRLGVRERRASSHAAGCLLAGLIALAAARPVTAARLLTDCLPELQTERRLGLAPLIMELRSLAEQLAGRPGAAETTHQHAARALQTCGPTSPTGPVAEAWWGLDEWVDLIRSVTLDLRGERSAGSELAADVCRRARSEGNVLIELLGLLLRQRINDTEAARSRIANLSAVTQGPLLESFVEHAAALSDHDPGRLAKLAASLDRSGMLLLAGDSAVSAIAADDSDLPTPDAVAARQLVRRLSAEAQLAVPGWWRPAPEFPGAALTHREREIMNAVIAGRTSAEVAGALCLSRRTVENHLQHIYTKLGISSRAELRQVGEPGGAHRVVVAERLGR</sequence>
<dbReference type="GO" id="GO:0006355">
    <property type="term" value="P:regulation of DNA-templated transcription"/>
    <property type="evidence" value="ECO:0007669"/>
    <property type="project" value="InterPro"/>
</dbReference>
<dbReference type="RefSeq" id="WP_157683176.1">
    <property type="nucleotide sequence ID" value="NZ_LT629772.1"/>
</dbReference>
<evidence type="ECO:0000259" key="4">
    <source>
        <dbReference type="PROSITE" id="PS50043"/>
    </source>
</evidence>
<keyword evidence="1" id="KW-0805">Transcription regulation</keyword>
<dbReference type="GO" id="GO:0003677">
    <property type="term" value="F:DNA binding"/>
    <property type="evidence" value="ECO:0007669"/>
    <property type="project" value="UniProtKB-KW"/>
</dbReference>
<dbReference type="InterPro" id="IPR027417">
    <property type="entry name" value="P-loop_NTPase"/>
</dbReference>
<evidence type="ECO:0000256" key="2">
    <source>
        <dbReference type="ARBA" id="ARBA00023125"/>
    </source>
</evidence>
<dbReference type="InterPro" id="IPR000792">
    <property type="entry name" value="Tscrpt_reg_LuxR_C"/>
</dbReference>
<dbReference type="SUPFAM" id="SSF52540">
    <property type="entry name" value="P-loop containing nucleoside triphosphate hydrolases"/>
    <property type="match status" value="1"/>
</dbReference>
<evidence type="ECO:0000313" key="6">
    <source>
        <dbReference type="Proteomes" id="UP000199103"/>
    </source>
</evidence>
<proteinExistence type="predicted"/>
<dbReference type="EMBL" id="LT629772">
    <property type="protein sequence ID" value="SDR98594.1"/>
    <property type="molecule type" value="Genomic_DNA"/>
</dbReference>
<evidence type="ECO:0000256" key="3">
    <source>
        <dbReference type="ARBA" id="ARBA00023163"/>
    </source>
</evidence>
<name>A0A1H1NI03_9ACTN</name>
<accession>A0A1H1NI03</accession>
<evidence type="ECO:0000313" key="5">
    <source>
        <dbReference type="EMBL" id="SDR98594.1"/>
    </source>
</evidence>
<dbReference type="PANTHER" id="PTHR44688">
    <property type="entry name" value="DNA-BINDING TRANSCRIPTIONAL ACTIVATOR DEVR_DOSR"/>
    <property type="match status" value="1"/>
</dbReference>
<organism evidence="5 6">
    <name type="scientific">Microlunatus soli</name>
    <dbReference type="NCBI Taxonomy" id="630515"/>
    <lineage>
        <taxon>Bacteria</taxon>
        <taxon>Bacillati</taxon>
        <taxon>Actinomycetota</taxon>
        <taxon>Actinomycetes</taxon>
        <taxon>Propionibacteriales</taxon>
        <taxon>Propionibacteriaceae</taxon>
        <taxon>Microlunatus</taxon>
    </lineage>
</organism>
<dbReference type="Pfam" id="PF00196">
    <property type="entry name" value="GerE"/>
    <property type="match status" value="1"/>
</dbReference>
<dbReference type="PROSITE" id="PS50043">
    <property type="entry name" value="HTH_LUXR_2"/>
    <property type="match status" value="1"/>
</dbReference>